<protein>
    <submittedName>
        <fullName evidence="1">Unannotated protein</fullName>
    </submittedName>
</protein>
<dbReference type="AlphaFoldDB" id="A0A6J6M6C1"/>
<sequence>MSHSLSLFSSKRAPVRAVQKQPLRVYRDLLLVSGSRLDEGLVPVAKVDHAPASSLRDYRAGTGAISGKPTGADGV</sequence>
<reference evidence="1" key="1">
    <citation type="submission" date="2020-05" db="EMBL/GenBank/DDBJ databases">
        <authorList>
            <person name="Chiriac C."/>
            <person name="Salcher M."/>
            <person name="Ghai R."/>
            <person name="Kavagutti S V."/>
        </authorList>
    </citation>
    <scope>NUCLEOTIDE SEQUENCE</scope>
</reference>
<evidence type="ECO:0000313" key="1">
    <source>
        <dbReference type="EMBL" id="CAB4669740.1"/>
    </source>
</evidence>
<accession>A0A6J6M6C1</accession>
<organism evidence="1">
    <name type="scientific">freshwater metagenome</name>
    <dbReference type="NCBI Taxonomy" id="449393"/>
    <lineage>
        <taxon>unclassified sequences</taxon>
        <taxon>metagenomes</taxon>
        <taxon>ecological metagenomes</taxon>
    </lineage>
</organism>
<gene>
    <name evidence="1" type="ORF">UFOPK2310_00548</name>
</gene>
<proteinExistence type="predicted"/>
<name>A0A6J6M6C1_9ZZZZ</name>
<dbReference type="EMBL" id="CAEZWW010000049">
    <property type="protein sequence ID" value="CAB4669740.1"/>
    <property type="molecule type" value="Genomic_DNA"/>
</dbReference>